<proteinExistence type="predicted"/>
<evidence type="ECO:0000313" key="2">
    <source>
        <dbReference type="EMBL" id="TGM16909.1"/>
    </source>
</evidence>
<sequence>MKRIRILFILLLVFDLGRYAFANDEMGTKYVNSIDGVVLRDGPSVNSIKLTVINYSTPVTVLQETEKEDQIGKVKGRWVKVKFSPIVFDYATRNRKEKVYTGWVFSGFLTDRATVSLNTREILNVVNGCYKINKSNFPKDFRSGRFETCEITYEPNDCVGFNLYSDHSTMYFTSEYTSSNGHWEINNNSIKATIGHNEYYDQESVDLCIIDKCSNALINELEYCKSRCRHQYLPLKIFLGKDGKVYYKFGNEKESKISCIEPIS</sequence>
<name>A0ABY2N4S3_9LEPT</name>
<feature type="domain" description="SH3b" evidence="1">
    <location>
        <begin position="26"/>
        <end position="113"/>
    </location>
</feature>
<dbReference type="RefSeq" id="WP_135684708.1">
    <property type="nucleotide sequence ID" value="NZ_RQGT01000066.1"/>
</dbReference>
<dbReference type="Pfam" id="PF08239">
    <property type="entry name" value="SH3_3"/>
    <property type="match status" value="1"/>
</dbReference>
<evidence type="ECO:0000259" key="1">
    <source>
        <dbReference type="PROSITE" id="PS51781"/>
    </source>
</evidence>
<dbReference type="InterPro" id="IPR003646">
    <property type="entry name" value="SH3-like_bac-type"/>
</dbReference>
<keyword evidence="3" id="KW-1185">Reference proteome</keyword>
<dbReference type="EMBL" id="RQGT01000066">
    <property type="protein sequence ID" value="TGM16909.1"/>
    <property type="molecule type" value="Genomic_DNA"/>
</dbReference>
<dbReference type="Gene3D" id="2.30.30.40">
    <property type="entry name" value="SH3 Domains"/>
    <property type="match status" value="1"/>
</dbReference>
<dbReference type="Proteomes" id="UP000297422">
    <property type="component" value="Unassembled WGS sequence"/>
</dbReference>
<gene>
    <name evidence="2" type="ORF">EHQ90_08385</name>
</gene>
<evidence type="ECO:0000313" key="3">
    <source>
        <dbReference type="Proteomes" id="UP000297422"/>
    </source>
</evidence>
<protein>
    <submittedName>
        <fullName evidence="2">SH3 domain-containing protein</fullName>
    </submittedName>
</protein>
<organism evidence="2 3">
    <name type="scientific">Leptospira stimsonii</name>
    <dbReference type="NCBI Taxonomy" id="2202203"/>
    <lineage>
        <taxon>Bacteria</taxon>
        <taxon>Pseudomonadati</taxon>
        <taxon>Spirochaetota</taxon>
        <taxon>Spirochaetia</taxon>
        <taxon>Leptospirales</taxon>
        <taxon>Leptospiraceae</taxon>
        <taxon>Leptospira</taxon>
    </lineage>
</organism>
<accession>A0ABY2N4S3</accession>
<comment type="caution">
    <text evidence="2">The sequence shown here is derived from an EMBL/GenBank/DDBJ whole genome shotgun (WGS) entry which is preliminary data.</text>
</comment>
<dbReference type="PROSITE" id="PS51781">
    <property type="entry name" value="SH3B"/>
    <property type="match status" value="1"/>
</dbReference>
<reference evidence="3" key="1">
    <citation type="journal article" date="2019" name="PLoS Negl. Trop. Dis.">
        <title>Revisiting the worldwide diversity of Leptospira species in the environment.</title>
        <authorList>
            <person name="Vincent A.T."/>
            <person name="Schiettekatte O."/>
            <person name="Bourhy P."/>
            <person name="Veyrier F.J."/>
            <person name="Picardeau M."/>
        </authorList>
    </citation>
    <scope>NUCLEOTIDE SEQUENCE [LARGE SCALE GENOMIC DNA]</scope>
    <source>
        <strain evidence="3">201702407</strain>
    </source>
</reference>